<reference evidence="2" key="1">
    <citation type="journal article" date="2019" name="Science">
        <title>Mutation of a bHLH transcription factor allowed almond domestication.</title>
        <authorList>
            <person name="Sanchez-Perez R."/>
            <person name="Pavan S."/>
            <person name="Mazzeo R."/>
            <person name="Moldovan C."/>
            <person name="Aiese Cigliano R."/>
            <person name="Del Cueto J."/>
            <person name="Ricciardi F."/>
            <person name="Lotti C."/>
            <person name="Ricciardi L."/>
            <person name="Dicenta F."/>
            <person name="Lopez-Marques R.L."/>
            <person name="Lindberg Moller B."/>
        </authorList>
    </citation>
    <scope>NUCLEOTIDE SEQUENCE</scope>
</reference>
<proteinExistence type="predicted"/>
<dbReference type="AlphaFoldDB" id="A0A4Y1S0Z1"/>
<sequence length="401" mass="45266">MHEEESDQDWPNKRLTLDGSAKKKEELPLSSRLEMLKAGAHVDACNLKDDVSSGDERDDVHSIGKEDGSYTWSAASKEVEELMRSNEKKSCSSSHSSYLKLNKSSKGVKGKGKPKFSFRFPTHKEGHSWLSVYKDDNDVSFKVQELPERLDYRTEENSDAELLEDIQVEEENQLEIVPFEVSEHGHGCIEPSMAELLDGLQDKTTVARGIEKYVKGAACFEESTRLGDRLIDSESSPEHLGPESPSDSEADDQILKLDKPEVKRQTLVDRFQEALSDRALVTVPKTLRIGLFGQLQQVVQSEKESDMEFLKNIENGANQKEPSCIDVKICSRHLDAKLTVCHCSFGNNLKVMSLPRSESPKHMLNEETTQTVIFNPRVCNDVDLDAGKWIRIHAPWYETEI</sequence>
<feature type="region of interest" description="Disordered" evidence="1">
    <location>
        <begin position="47"/>
        <end position="67"/>
    </location>
</feature>
<feature type="compositionally biased region" description="Basic and acidic residues" evidence="1">
    <location>
        <begin position="10"/>
        <end position="27"/>
    </location>
</feature>
<feature type="compositionally biased region" description="Basic and acidic residues" evidence="1">
    <location>
        <begin position="232"/>
        <end position="241"/>
    </location>
</feature>
<dbReference type="EMBL" id="AP019304">
    <property type="protein sequence ID" value="BBH10394.1"/>
    <property type="molecule type" value="Genomic_DNA"/>
</dbReference>
<feature type="region of interest" description="Disordered" evidence="1">
    <location>
        <begin position="232"/>
        <end position="251"/>
    </location>
</feature>
<organism evidence="2">
    <name type="scientific">Prunus dulcis</name>
    <name type="common">Almond</name>
    <name type="synonym">Amygdalus dulcis</name>
    <dbReference type="NCBI Taxonomy" id="3755"/>
    <lineage>
        <taxon>Eukaryota</taxon>
        <taxon>Viridiplantae</taxon>
        <taxon>Streptophyta</taxon>
        <taxon>Embryophyta</taxon>
        <taxon>Tracheophyta</taxon>
        <taxon>Spermatophyta</taxon>
        <taxon>Magnoliopsida</taxon>
        <taxon>eudicotyledons</taxon>
        <taxon>Gunneridae</taxon>
        <taxon>Pentapetalae</taxon>
        <taxon>rosids</taxon>
        <taxon>fabids</taxon>
        <taxon>Rosales</taxon>
        <taxon>Rosaceae</taxon>
        <taxon>Amygdaloideae</taxon>
        <taxon>Amygdaleae</taxon>
        <taxon>Prunus</taxon>
    </lineage>
</organism>
<gene>
    <name evidence="2" type="ORF">Prudu_023167</name>
</gene>
<dbReference type="PANTHER" id="PTHR35686">
    <property type="entry name" value="KINETOCHORE PROTEIN"/>
    <property type="match status" value="1"/>
</dbReference>
<evidence type="ECO:0000256" key="1">
    <source>
        <dbReference type="SAM" id="MobiDB-lite"/>
    </source>
</evidence>
<evidence type="ECO:0000313" key="2">
    <source>
        <dbReference type="EMBL" id="BBH10394.1"/>
    </source>
</evidence>
<dbReference type="PANTHER" id="PTHR35686:SF1">
    <property type="entry name" value="KINETOCHORE PROTEIN"/>
    <property type="match status" value="1"/>
</dbReference>
<feature type="region of interest" description="Disordered" evidence="1">
    <location>
        <begin position="1"/>
        <end position="28"/>
    </location>
</feature>
<protein>
    <submittedName>
        <fullName evidence="2">Uncharacterized protein</fullName>
    </submittedName>
</protein>
<name>A0A4Y1S0Z1_PRUDU</name>
<accession>A0A4Y1S0Z1</accession>